<evidence type="ECO:0000256" key="2">
    <source>
        <dbReference type="ARBA" id="ARBA00008520"/>
    </source>
</evidence>
<organism evidence="5 6">
    <name type="scientific">Phytohabitans aurantiacus</name>
    <dbReference type="NCBI Taxonomy" id="3016789"/>
    <lineage>
        <taxon>Bacteria</taxon>
        <taxon>Bacillati</taxon>
        <taxon>Actinomycetota</taxon>
        <taxon>Actinomycetes</taxon>
        <taxon>Micromonosporales</taxon>
        <taxon>Micromonosporaceae</taxon>
    </lineage>
</organism>
<keyword evidence="3" id="KW-0813">Transport</keyword>
<dbReference type="SUPFAM" id="SSF53850">
    <property type="entry name" value="Periplasmic binding protein-like II"/>
    <property type="match status" value="1"/>
</dbReference>
<dbReference type="Pfam" id="PF01547">
    <property type="entry name" value="SBP_bac_1"/>
    <property type="match status" value="1"/>
</dbReference>
<dbReference type="EMBL" id="BSDI01000007">
    <property type="protein sequence ID" value="GLH96480.1"/>
    <property type="molecule type" value="Genomic_DNA"/>
</dbReference>
<gene>
    <name evidence="5" type="ORF">Pa4123_17540</name>
</gene>
<sequence>MTSPLAGAATNRRKFLGLAGLSAVSVAGGGLLTGCGEERSGSGGTADTGKFADVLPAKGELPAGLPKPDLPGVKPMPDAYSSFPTNLVDAISEKPGTSGKEISALTPAWGPAPPGMANNAYIQAINAELGTPVNFSTHDGLTYVDKLNTLLGARDVPELLCVPQWEVDRLPRFSDATKALFEDLTPYLAGDKVKAYPMLATFPTEAWRTSVWNGRLMAIPNPTDGPFAWSFFYRKDLLDAKGLTYPKTIDELFEIGKQVTDPRKGVWAFNDITKMVAMLHKAPGSKTGWRLKPDGTPEHQLETPEYKQAIEFMAKVFKAGLVHPDVVATSGGDAKDLMESGKILFLQDGPGTWQGMQAEQQKITPTFNIQPVPIFSATGGDPLVWGDWEPISWLFIRKGLAKERVEELLRIINWCSAPFGTKEWVQREFGVEGKHFTNPSAPAKTELGFKEIANQYFFISGRQPVIPPAPETPRYVSELVAYNNAMVKYLEKDPWEGIKIEFPAAYKAASTPNEDKITDIVRGRRPLSDLDTLASDFRSKNGGDEARDLLAKALSNGGK</sequence>
<evidence type="ECO:0000256" key="3">
    <source>
        <dbReference type="ARBA" id="ARBA00022448"/>
    </source>
</evidence>
<name>A0ABQ5QT61_9ACTN</name>
<evidence type="ECO:0000313" key="5">
    <source>
        <dbReference type="EMBL" id="GLH96480.1"/>
    </source>
</evidence>
<dbReference type="PANTHER" id="PTHR43649">
    <property type="entry name" value="ARABINOSE-BINDING PROTEIN-RELATED"/>
    <property type="match status" value="1"/>
</dbReference>
<evidence type="ECO:0000256" key="4">
    <source>
        <dbReference type="ARBA" id="ARBA00022729"/>
    </source>
</evidence>
<dbReference type="Proteomes" id="UP001144280">
    <property type="component" value="Unassembled WGS sequence"/>
</dbReference>
<accession>A0ABQ5QT61</accession>
<dbReference type="InterPro" id="IPR050490">
    <property type="entry name" value="Bact_solute-bd_prot1"/>
</dbReference>
<keyword evidence="5" id="KW-0449">Lipoprotein</keyword>
<comment type="similarity">
    <text evidence="2">Belongs to the bacterial solute-binding protein 1 family.</text>
</comment>
<protein>
    <submittedName>
        <fullName evidence="5">Lipoprotein</fullName>
    </submittedName>
</protein>
<keyword evidence="6" id="KW-1185">Reference proteome</keyword>
<dbReference type="InterPro" id="IPR006059">
    <property type="entry name" value="SBP"/>
</dbReference>
<dbReference type="RefSeq" id="WP_281893708.1">
    <property type="nucleotide sequence ID" value="NZ_BSDI01000007.1"/>
</dbReference>
<dbReference type="Gene3D" id="3.40.190.10">
    <property type="entry name" value="Periplasmic binding protein-like II"/>
    <property type="match status" value="1"/>
</dbReference>
<evidence type="ECO:0000313" key="6">
    <source>
        <dbReference type="Proteomes" id="UP001144280"/>
    </source>
</evidence>
<dbReference type="PANTHER" id="PTHR43649:SF31">
    <property type="entry name" value="SN-GLYCEROL-3-PHOSPHATE-BINDING PERIPLASMIC PROTEIN UGPB"/>
    <property type="match status" value="1"/>
</dbReference>
<comment type="caution">
    <text evidence="5">The sequence shown here is derived from an EMBL/GenBank/DDBJ whole genome shotgun (WGS) entry which is preliminary data.</text>
</comment>
<keyword evidence="4" id="KW-0732">Signal</keyword>
<proteinExistence type="inferred from homology"/>
<evidence type="ECO:0000256" key="1">
    <source>
        <dbReference type="ARBA" id="ARBA00004196"/>
    </source>
</evidence>
<reference evidence="5" key="1">
    <citation type="submission" date="2022-12" db="EMBL/GenBank/DDBJ databases">
        <title>New Phytohabitans aurantiacus sp. RD004123 nov., an actinomycete isolated from soil.</title>
        <authorList>
            <person name="Triningsih D.W."/>
            <person name="Harunari E."/>
            <person name="Igarashi Y."/>
        </authorList>
    </citation>
    <scope>NUCLEOTIDE SEQUENCE</scope>
    <source>
        <strain evidence="5">RD004123</strain>
    </source>
</reference>
<comment type="subcellular location">
    <subcellularLocation>
        <location evidence="1">Cell envelope</location>
    </subcellularLocation>
</comment>